<sequence length="1167" mass="124277">MKWSIIFLVAAGLLSCAHASQDCLVGNLLVLENLIVSKSVESSCSSSELEVSCFCNGDKCNKVELEENIPIGIMRSVSKIIETANQLMCYSGLHSVSPSNTISIGAQIACDGQCASFSGFVNGNITTSYKCVPNSICDSFGLHNSCQHNGTFTVCCCNNANNCNIASTGIILPPPQKTTDFPIACHSGVYVNGIAITPVTLEVCQGQCSSTSLNSSADGVVASATYYGCDATPVCQQLNMNNLCSTVSPGVQGCCCNTDVCLDPALNKTAPAVVRTCFTGVYEQGRGIGSEMICEGSCFSMSSLINDDPVTILGCIETKFCRQLELYNECNTVAADRDITSCCCDNYNNCNIDFAGLQGKINVILPASSLRDYPISCYNGLFINNAPASVIGWQSCTGIKDSCRRLYEDRAITFCCCNNVDNCNVQNTDIIPPPLTPSDDSIVCYSGLYVDGSPLSTSSDTKEVCQGRCTSIQYTSAIQGQIHIAKLYSCSPKTICEELDIKNGCYALTPGVVECCCDSDLCMDPTKNRTIPYTPQKCFSGIYAQEKSNGSEVLCDGSCASISTTVNNDPVTLFECVHPKYCQQLELDNSCETLFGDKKTCCCDNYDNCNVDLAGLTGKIDTSQPIANLSNIPISCYSGLFVNGQPMSTLGWQLCFGECASVTFTTTNFDAPMNTTSYFCDQTNCNRLGLSNTCFSIQQGLTGCCCSDNACLVPNVTPTPRLTTISTSTVSLVTSSSSPTFSPISSSTLPFASTSTLTTQPPTPAHPLNCFVGIQSTYDALSLGSQIACDGQCASFNGVVGGYNVTTYHCLSIQVCDSLKITNNCANLVGYGKLIGCCCNSSDNCNVKDPNFKPKPPVIPAVPVSCYQGLVLDGQKNYLTIQECNGYCASLTVTTSGQKQNHISTLYTCDSTSICQYLNLTNGCYTLQSGLSGCCCNTDGCLNPYTDSWPGPVNCYVGVYASDNKTNYGATVPCDGYCGSMEITIENTFYKSYHCVPRSVCKSLNLVNKKNPISTDKNVTGYCCTAGSNCHVTEPAVNTTNLISPEIAHPNLIACRSSIYLNEVAITQDSYSLCHGQCATVSYTSLFNSSKSILTLYTCDTTSVCDSFGLSNSCSEKTSGFSGCCCTTNNCVGPHVSPTPPSGSSFGISIFIVVIVNVLFFTINNSF</sequence>
<proteinExistence type="predicted"/>
<evidence type="ECO:0000313" key="2">
    <source>
        <dbReference type="Proteomes" id="UP000008281"/>
    </source>
</evidence>
<dbReference type="EMBL" id="DS268499">
    <property type="protein sequence ID" value="EFP12792.1"/>
    <property type="molecule type" value="Genomic_DNA"/>
</dbReference>
<dbReference type="OrthoDB" id="5803891at2759"/>
<dbReference type="Pfam" id="PF01684">
    <property type="entry name" value="ET"/>
    <property type="match status" value="10"/>
</dbReference>
<dbReference type="Proteomes" id="UP000008281">
    <property type="component" value="Unassembled WGS sequence"/>
</dbReference>
<protein>
    <submittedName>
        <fullName evidence="1">Uncharacterized protein</fullName>
    </submittedName>
</protein>
<dbReference type="HOGENOM" id="CLU_274549_0_0_1"/>
<gene>
    <name evidence="1" type="ORF">CRE_05073</name>
</gene>
<dbReference type="InterPro" id="IPR002603">
    <property type="entry name" value="ET_repeat"/>
</dbReference>
<name>E3MZ19_CAERE</name>
<dbReference type="AlphaFoldDB" id="E3MZ19"/>
<reference evidence="1" key="1">
    <citation type="submission" date="2007-07" db="EMBL/GenBank/DDBJ databases">
        <title>PCAP assembly of the Caenorhabditis remanei genome.</title>
        <authorList>
            <consortium name="The Caenorhabditis remanei Sequencing Consortium"/>
            <person name="Wilson R.K."/>
        </authorList>
    </citation>
    <scope>NUCLEOTIDE SEQUENCE [LARGE SCALE GENOMIC DNA]</scope>
    <source>
        <strain evidence="1">PB4641</strain>
    </source>
</reference>
<accession>E3MZ19</accession>
<dbReference type="PROSITE" id="PS51257">
    <property type="entry name" value="PROKAR_LIPOPROTEIN"/>
    <property type="match status" value="1"/>
</dbReference>
<dbReference type="eggNOG" id="ENOG502T0YC">
    <property type="taxonomic scope" value="Eukaryota"/>
</dbReference>
<organism evidence="2">
    <name type="scientific">Caenorhabditis remanei</name>
    <name type="common">Caenorhabditis vulgaris</name>
    <dbReference type="NCBI Taxonomy" id="31234"/>
    <lineage>
        <taxon>Eukaryota</taxon>
        <taxon>Metazoa</taxon>
        <taxon>Ecdysozoa</taxon>
        <taxon>Nematoda</taxon>
        <taxon>Chromadorea</taxon>
        <taxon>Rhabditida</taxon>
        <taxon>Rhabditina</taxon>
        <taxon>Rhabditomorpha</taxon>
        <taxon>Rhabditoidea</taxon>
        <taxon>Rhabditidae</taxon>
        <taxon>Peloderinae</taxon>
        <taxon>Caenorhabditis</taxon>
    </lineage>
</organism>
<keyword evidence="2" id="KW-1185">Reference proteome</keyword>
<dbReference type="OMA" id="GSEMICE"/>
<evidence type="ECO:0000313" key="1">
    <source>
        <dbReference type="EMBL" id="EFP12792.1"/>
    </source>
</evidence>